<feature type="compositionally biased region" description="Basic and acidic residues" evidence="1">
    <location>
        <begin position="124"/>
        <end position="136"/>
    </location>
</feature>
<reference evidence="2 3" key="1">
    <citation type="journal article" date="2016" name="Sci. Rep.">
        <title>Draft genome sequencing and secretome analysis of fungal phytopathogen Ascochyta rabiei provides insight into the necrotrophic effector repertoire.</title>
        <authorList>
            <person name="Verma S."/>
            <person name="Gazara R.K."/>
            <person name="Nizam S."/>
            <person name="Parween S."/>
            <person name="Chattopadhyay D."/>
            <person name="Verma P.K."/>
        </authorList>
    </citation>
    <scope>NUCLEOTIDE SEQUENCE [LARGE SCALE GENOMIC DNA]</scope>
    <source>
        <strain evidence="2 3">ArDII</strain>
    </source>
</reference>
<feature type="region of interest" description="Disordered" evidence="1">
    <location>
        <begin position="199"/>
        <end position="248"/>
    </location>
</feature>
<proteinExistence type="predicted"/>
<name>A0A163BSV7_DIDRA</name>
<keyword evidence="3" id="KW-1185">Reference proteome</keyword>
<protein>
    <submittedName>
        <fullName evidence="2">Uncharacterized protein</fullName>
    </submittedName>
</protein>
<dbReference type="EMBL" id="JYNV01000230">
    <property type="protein sequence ID" value="KZM21957.1"/>
    <property type="molecule type" value="Genomic_DNA"/>
</dbReference>
<gene>
    <name evidence="2" type="ORF">ST47_g6881</name>
</gene>
<dbReference type="AlphaFoldDB" id="A0A163BSV7"/>
<comment type="caution">
    <text evidence="2">The sequence shown here is derived from an EMBL/GenBank/DDBJ whole genome shotgun (WGS) entry which is preliminary data.</text>
</comment>
<feature type="region of interest" description="Disordered" evidence="1">
    <location>
        <begin position="260"/>
        <end position="288"/>
    </location>
</feature>
<feature type="region of interest" description="Disordered" evidence="1">
    <location>
        <begin position="472"/>
        <end position="492"/>
    </location>
</feature>
<organism evidence="2 3">
    <name type="scientific">Didymella rabiei</name>
    <name type="common">Chickpea ascochyta blight fungus</name>
    <name type="synonym">Mycosphaerella rabiei</name>
    <dbReference type="NCBI Taxonomy" id="5454"/>
    <lineage>
        <taxon>Eukaryota</taxon>
        <taxon>Fungi</taxon>
        <taxon>Dikarya</taxon>
        <taxon>Ascomycota</taxon>
        <taxon>Pezizomycotina</taxon>
        <taxon>Dothideomycetes</taxon>
        <taxon>Pleosporomycetidae</taxon>
        <taxon>Pleosporales</taxon>
        <taxon>Pleosporineae</taxon>
        <taxon>Didymellaceae</taxon>
        <taxon>Ascochyta</taxon>
    </lineage>
</organism>
<evidence type="ECO:0000313" key="2">
    <source>
        <dbReference type="EMBL" id="KZM21957.1"/>
    </source>
</evidence>
<dbReference type="Proteomes" id="UP000076837">
    <property type="component" value="Unassembled WGS sequence"/>
</dbReference>
<accession>A0A163BSV7</accession>
<feature type="region of interest" description="Disordered" evidence="1">
    <location>
        <begin position="120"/>
        <end position="182"/>
    </location>
</feature>
<evidence type="ECO:0000313" key="3">
    <source>
        <dbReference type="Proteomes" id="UP000076837"/>
    </source>
</evidence>
<sequence length="492" mass="54913">MALATSSSTSKNMIPKYFEEYGLRIPLVKRGQRVPHARLASELAMGSKEKLSAIVQNFLQAVSKATKLIKTLHSKSAIAEWIESAETLALGPHPESKLFSTKKEDLVKALGLKTTASKVKATRAKKDISSKKRPDQKQATSPTNNQAVAQSVVSSPSRAERQSAAVQRKTSSSSQSEPQQMLSLTTDLTLELPRTAVEPANITHDANKRKCDNSAETSPVEQTRKKKTKTYQAVSPPTILLPPMGDTVDSRAPVLAQQISPSISSSKRASHGQDDPPNSTCHTQVDEQASRDTSLLGIDLNLKNEYISVVIPLSAQNIVVTHASLMTYAPEIDWKKQRTGRYETLDGGRTYNKKQSKIAYCIFIPHDYDGDACQLREADKLPFLKPGRHGRHGDFIGDPDLLTGQGHQVEPADSKRRRAYEVEYRAFYTTTPSYPYADEMRESLLTNHVERRTQLVREERWMKEYRDKYQGENTISGDERDKCNMIPRNSNT</sequence>
<feature type="compositionally biased region" description="Polar residues" evidence="1">
    <location>
        <begin position="164"/>
        <end position="182"/>
    </location>
</feature>
<feature type="compositionally biased region" description="Low complexity" evidence="1">
    <location>
        <begin position="144"/>
        <end position="155"/>
    </location>
</feature>
<evidence type="ECO:0000256" key="1">
    <source>
        <dbReference type="SAM" id="MobiDB-lite"/>
    </source>
</evidence>